<keyword evidence="4" id="KW-1185">Reference proteome</keyword>
<keyword evidence="1" id="KW-0472">Membrane</keyword>
<feature type="domain" description="YcxB-like C-terminal" evidence="2">
    <location>
        <begin position="103"/>
        <end position="163"/>
    </location>
</feature>
<feature type="transmembrane region" description="Helical" evidence="1">
    <location>
        <begin position="30"/>
        <end position="49"/>
    </location>
</feature>
<keyword evidence="1" id="KW-1133">Transmembrane helix</keyword>
<accession>A0A6M5YFB8</accession>
<dbReference type="EMBL" id="CP053452">
    <property type="protein sequence ID" value="QJW92715.1"/>
    <property type="molecule type" value="Genomic_DNA"/>
</dbReference>
<dbReference type="InterPro" id="IPR025588">
    <property type="entry name" value="YcxB-like_C"/>
</dbReference>
<evidence type="ECO:0000259" key="2">
    <source>
        <dbReference type="Pfam" id="PF14317"/>
    </source>
</evidence>
<dbReference type="RefSeq" id="WP_171469062.1">
    <property type="nucleotide sequence ID" value="NZ_CP053452.2"/>
</dbReference>
<sequence length="174" mass="19517">MQVRYRVALSDFIALNLYLNKKSGVGRSRYLIAWLGLPLLCSAGAVRALQLDREGPAFFMVGVAVLWLIVTPYGYRDALARNVRTFVKKLGGRGIIGERALVFTEELLVAISETFRTEVRWENVQGVEVVGEHTYIFIAGISAVILPRCGFDSDEEYEAARDFALRKAGDRQRD</sequence>
<name>A0A6M5YFB8_9BACT</name>
<feature type="transmembrane region" description="Helical" evidence="1">
    <location>
        <begin position="55"/>
        <end position="75"/>
    </location>
</feature>
<proteinExistence type="predicted"/>
<dbReference type="Proteomes" id="UP000503447">
    <property type="component" value="Chromosome"/>
</dbReference>
<dbReference type="KEGG" id="ftj:FTUN_0212"/>
<dbReference type="Pfam" id="PF14317">
    <property type="entry name" value="YcxB"/>
    <property type="match status" value="1"/>
</dbReference>
<keyword evidence="1" id="KW-0812">Transmembrane</keyword>
<organism evidence="3 4">
    <name type="scientific">Frigoriglobus tundricola</name>
    <dbReference type="NCBI Taxonomy" id="2774151"/>
    <lineage>
        <taxon>Bacteria</taxon>
        <taxon>Pseudomonadati</taxon>
        <taxon>Planctomycetota</taxon>
        <taxon>Planctomycetia</taxon>
        <taxon>Gemmatales</taxon>
        <taxon>Gemmataceae</taxon>
        <taxon>Frigoriglobus</taxon>
    </lineage>
</organism>
<evidence type="ECO:0000313" key="3">
    <source>
        <dbReference type="EMBL" id="QJW92715.1"/>
    </source>
</evidence>
<evidence type="ECO:0000313" key="4">
    <source>
        <dbReference type="Proteomes" id="UP000503447"/>
    </source>
</evidence>
<gene>
    <name evidence="3" type="ORF">FTUN_0212</name>
</gene>
<reference evidence="4" key="1">
    <citation type="submission" date="2020-05" db="EMBL/GenBank/DDBJ databases">
        <title>Frigoriglobus tundricola gen. nov., sp. nov., a psychrotolerant cellulolytic planctomycete of the family Gemmataceae with two divergent copies of 16S rRNA gene.</title>
        <authorList>
            <person name="Kulichevskaya I.S."/>
            <person name="Ivanova A.A."/>
            <person name="Naumoff D.G."/>
            <person name="Beletsky A.V."/>
            <person name="Rijpstra W.I.C."/>
            <person name="Sinninghe Damste J.S."/>
            <person name="Mardanov A.V."/>
            <person name="Ravin N.V."/>
            <person name="Dedysh S.N."/>
        </authorList>
    </citation>
    <scope>NUCLEOTIDE SEQUENCE [LARGE SCALE GENOMIC DNA]</scope>
    <source>
        <strain evidence="4">PL17</strain>
    </source>
</reference>
<protein>
    <recommendedName>
        <fullName evidence="2">YcxB-like C-terminal domain-containing protein</fullName>
    </recommendedName>
</protein>
<evidence type="ECO:0000256" key="1">
    <source>
        <dbReference type="SAM" id="Phobius"/>
    </source>
</evidence>
<dbReference type="AlphaFoldDB" id="A0A6M5YFB8"/>